<keyword evidence="6" id="KW-1185">Reference proteome</keyword>
<organism evidence="5 6">
    <name type="scientific">Protea cynaroides</name>
    <dbReference type="NCBI Taxonomy" id="273540"/>
    <lineage>
        <taxon>Eukaryota</taxon>
        <taxon>Viridiplantae</taxon>
        <taxon>Streptophyta</taxon>
        <taxon>Embryophyta</taxon>
        <taxon>Tracheophyta</taxon>
        <taxon>Spermatophyta</taxon>
        <taxon>Magnoliopsida</taxon>
        <taxon>Proteales</taxon>
        <taxon>Proteaceae</taxon>
        <taxon>Protea</taxon>
    </lineage>
</organism>
<dbReference type="Gene3D" id="3.30.70.330">
    <property type="match status" value="1"/>
</dbReference>
<dbReference type="EMBL" id="JAMYWD010000011">
    <property type="protein sequence ID" value="KAJ4954613.1"/>
    <property type="molecule type" value="Genomic_DNA"/>
</dbReference>
<evidence type="ECO:0000313" key="6">
    <source>
        <dbReference type="Proteomes" id="UP001141806"/>
    </source>
</evidence>
<dbReference type="InterPro" id="IPR012677">
    <property type="entry name" value="Nucleotide-bd_a/b_plait_sf"/>
</dbReference>
<dbReference type="PANTHER" id="PTHR24012">
    <property type="entry name" value="RNA BINDING PROTEIN"/>
    <property type="match status" value="1"/>
</dbReference>
<reference evidence="5" key="1">
    <citation type="journal article" date="2023" name="Plant J.">
        <title>The genome of the king protea, Protea cynaroides.</title>
        <authorList>
            <person name="Chang J."/>
            <person name="Duong T.A."/>
            <person name="Schoeman C."/>
            <person name="Ma X."/>
            <person name="Roodt D."/>
            <person name="Barker N."/>
            <person name="Li Z."/>
            <person name="Van de Peer Y."/>
            <person name="Mizrachi E."/>
        </authorList>
    </citation>
    <scope>NUCLEOTIDE SEQUENCE</scope>
    <source>
        <tissue evidence="5">Young leaves</tissue>
    </source>
</reference>
<dbReference type="GO" id="GO:0003723">
    <property type="term" value="F:RNA binding"/>
    <property type="evidence" value="ECO:0007669"/>
    <property type="project" value="UniProtKB-UniRule"/>
</dbReference>
<evidence type="ECO:0000256" key="1">
    <source>
        <dbReference type="ARBA" id="ARBA00022737"/>
    </source>
</evidence>
<keyword evidence="1" id="KW-0677">Repeat</keyword>
<proteinExistence type="predicted"/>
<protein>
    <recommendedName>
        <fullName evidence="4">RRM domain-containing protein</fullName>
    </recommendedName>
</protein>
<comment type="caution">
    <text evidence="5">The sequence shown here is derived from an EMBL/GenBank/DDBJ whole genome shotgun (WGS) entry which is preliminary data.</text>
</comment>
<dbReference type="SMART" id="SM00360">
    <property type="entry name" value="RRM"/>
    <property type="match status" value="1"/>
</dbReference>
<accession>A0A9Q0GVK9</accession>
<evidence type="ECO:0000259" key="4">
    <source>
        <dbReference type="PROSITE" id="PS50102"/>
    </source>
</evidence>
<gene>
    <name evidence="5" type="ORF">NE237_011396</name>
</gene>
<evidence type="ECO:0000256" key="2">
    <source>
        <dbReference type="ARBA" id="ARBA00022884"/>
    </source>
</evidence>
<dbReference type="Pfam" id="PF00076">
    <property type="entry name" value="RRM_1"/>
    <property type="match status" value="1"/>
</dbReference>
<evidence type="ECO:0000256" key="3">
    <source>
        <dbReference type="PROSITE-ProRule" id="PRU00176"/>
    </source>
</evidence>
<feature type="domain" description="RRM" evidence="4">
    <location>
        <begin position="1"/>
        <end position="75"/>
    </location>
</feature>
<sequence>MLPKNISDDEVSALFSKYGTVKDLQILQGTQQTGKGCAFLKYETKEQALAALEAINGKYKMEGSSVPLVVKWADTEKERQARRTQKAQTRSSNAANVDSMHRLSLFGAMRMGYIPPYDGFSYQYSMPPMQNQPGFHNMVPPVKQGNALRRITPELDPGMAPRSFATM</sequence>
<dbReference type="PROSITE" id="PS50102">
    <property type="entry name" value="RRM"/>
    <property type="match status" value="1"/>
</dbReference>
<dbReference type="InterPro" id="IPR035979">
    <property type="entry name" value="RBD_domain_sf"/>
</dbReference>
<dbReference type="InterPro" id="IPR000504">
    <property type="entry name" value="RRM_dom"/>
</dbReference>
<keyword evidence="2 3" id="KW-0694">RNA-binding</keyword>
<dbReference type="SUPFAM" id="SSF54928">
    <property type="entry name" value="RNA-binding domain, RBD"/>
    <property type="match status" value="1"/>
</dbReference>
<dbReference type="Proteomes" id="UP001141806">
    <property type="component" value="Unassembled WGS sequence"/>
</dbReference>
<name>A0A9Q0GVK9_9MAGN</name>
<dbReference type="OrthoDB" id="410044at2759"/>
<evidence type="ECO:0000313" key="5">
    <source>
        <dbReference type="EMBL" id="KAJ4954613.1"/>
    </source>
</evidence>
<dbReference type="AlphaFoldDB" id="A0A9Q0GVK9"/>